<reference evidence="2" key="1">
    <citation type="submission" date="2021-02" db="EMBL/GenBank/DDBJ databases">
        <authorList>
            <person name="Palmer J.M."/>
        </authorList>
    </citation>
    <scope>NUCLEOTIDE SEQUENCE</scope>
    <source>
        <strain evidence="2">SCRP734</strain>
    </source>
</reference>
<feature type="region of interest" description="Disordered" evidence="1">
    <location>
        <begin position="259"/>
        <end position="288"/>
    </location>
</feature>
<evidence type="ECO:0000256" key="1">
    <source>
        <dbReference type="SAM" id="MobiDB-lite"/>
    </source>
</evidence>
<comment type="caution">
    <text evidence="2">The sequence shown here is derived from an EMBL/GenBank/DDBJ whole genome shotgun (WGS) entry which is preliminary data.</text>
</comment>
<name>A0A8T1V8X1_9STRA</name>
<feature type="compositionally biased region" description="Polar residues" evidence="1">
    <location>
        <begin position="605"/>
        <end position="622"/>
    </location>
</feature>
<feature type="region of interest" description="Disordered" evidence="1">
    <location>
        <begin position="331"/>
        <end position="365"/>
    </location>
</feature>
<feature type="region of interest" description="Disordered" evidence="1">
    <location>
        <begin position="758"/>
        <end position="835"/>
    </location>
</feature>
<organism evidence="2 3">
    <name type="scientific">Phytophthora pseudosyringae</name>
    <dbReference type="NCBI Taxonomy" id="221518"/>
    <lineage>
        <taxon>Eukaryota</taxon>
        <taxon>Sar</taxon>
        <taxon>Stramenopiles</taxon>
        <taxon>Oomycota</taxon>
        <taxon>Peronosporomycetes</taxon>
        <taxon>Peronosporales</taxon>
        <taxon>Peronosporaceae</taxon>
        <taxon>Phytophthora</taxon>
    </lineage>
</organism>
<protein>
    <submittedName>
        <fullName evidence="2">Uncharacterized protein</fullName>
    </submittedName>
</protein>
<keyword evidence="3" id="KW-1185">Reference proteome</keyword>
<feature type="region of interest" description="Disordered" evidence="1">
    <location>
        <begin position="585"/>
        <end position="624"/>
    </location>
</feature>
<feature type="compositionally biased region" description="Polar residues" evidence="1">
    <location>
        <begin position="555"/>
        <end position="564"/>
    </location>
</feature>
<feature type="compositionally biased region" description="Basic and acidic residues" evidence="1">
    <location>
        <begin position="531"/>
        <end position="540"/>
    </location>
</feature>
<accession>A0A8T1V8X1</accession>
<dbReference type="OrthoDB" id="79921at2759"/>
<gene>
    <name evidence="2" type="ORF">PHYPSEUDO_011054</name>
</gene>
<dbReference type="Proteomes" id="UP000694044">
    <property type="component" value="Unassembled WGS sequence"/>
</dbReference>
<sequence length="963" mass="103196">MRWYCVHPSLPTQAELRIRAAPDSSAAERARISQGRAIAACSPVFQVPDVDADPLSWLQVAYQDAASGETEGGFVMVAMPDGTALVTPWESTDFYGCCEVMNSTALLFEGPHETAQSFGPVHHVNFLYCVLEEREKRVRVFHPELESAWFEKKDLHIVCTRLRHGECSTPHTFYELDEMLPEEAQVAIREFPSKEAQTVGLLSRGETLEVTVRGGNWLQIVGGRFDKSWIMWRTDALELLQEAPDVCSSTCGRIEKHLRGTGGGESLADQGSCGDNAPSPDEAHDESPIETVGEVITAPEEGGDQDAAAAAVGQSLTANELAFPITDEENAAHTEPGEAQSAQTALDRSHNDFSDSNPALATSTATTDGDDAYVVVGNVEEDVDAGRACDTRPLRPVASDAEVADADANVDVATNGCSKDRNMEKKQACHVGDDRPIRPTRVVHIQSAQIALAGANGSDDDAGALACVDEAMNTNSAQTNQSWDKHPIWPARTVPDETALGIVVGTANDTAAANDDGAVDEPSASDEVEKAVRSWDDRPIRPTPTAFIAPGDANNAGTNTRSTVTAGANTTSAASEMVEDAVTQDLDGGNVGSATTGDADEDPLVQTTSQNGHPTRPAQSMPNDDDPSANLFGVNVGGTKLVSTGESILPKHQQQATNDCPSALNECDVYSSGAGIPKTQDRQDLQPITPLYAFERRCADSETTSGSENGEIALLGGLEDVFDPVDELLPAMRESFEELDDVDWGSVSKTARQEVPISHDGNTTEERGGACDNSGGYRDVYHPVQKEDGVENTGQQPDGNTTEERGGRYDNSGGYHGVCHPAQEEADAGSTGQQPDGISFLEQFGTVKYCERKQCIFPVSDKLSLAMFNADQDDADLVFEVLVGDDPITDDWFHDVSSRDIHARSHSNSTPAVDTSELHGVGLRSTYSLIMGNASPEDILKADLSSEDEEEFDLITTQTWAFE</sequence>
<feature type="compositionally biased region" description="Basic and acidic residues" evidence="1">
    <location>
        <begin position="779"/>
        <end position="789"/>
    </location>
</feature>
<dbReference type="AlphaFoldDB" id="A0A8T1V8X1"/>
<evidence type="ECO:0000313" key="3">
    <source>
        <dbReference type="Proteomes" id="UP000694044"/>
    </source>
</evidence>
<feature type="region of interest" description="Disordered" evidence="1">
    <location>
        <begin position="531"/>
        <end position="564"/>
    </location>
</feature>
<proteinExistence type="predicted"/>
<evidence type="ECO:0000313" key="2">
    <source>
        <dbReference type="EMBL" id="KAG7377742.1"/>
    </source>
</evidence>
<dbReference type="EMBL" id="JAGDFM010000487">
    <property type="protein sequence ID" value="KAG7377742.1"/>
    <property type="molecule type" value="Genomic_DNA"/>
</dbReference>